<reference evidence="2" key="2">
    <citation type="submission" date="2024-06" db="EMBL/GenBank/DDBJ databases">
        <title>Micromonospora mangrovi CCTCC AA 2012012 genome sequences.</title>
        <authorList>
            <person name="Gao J."/>
        </authorList>
    </citation>
    <scope>NUCLEOTIDE SEQUENCE</scope>
    <source>
        <strain evidence="2">CCTCC AA 2012012</strain>
    </source>
</reference>
<dbReference type="InterPro" id="IPR058240">
    <property type="entry name" value="rSAM_sf"/>
</dbReference>
<dbReference type="EMBL" id="CP159342">
    <property type="protein sequence ID" value="XCH74040.1"/>
    <property type="molecule type" value="Genomic_DNA"/>
</dbReference>
<name>A0AAU7M7Q9_9ACTN</name>
<dbReference type="NCBIfam" id="TIGR04085">
    <property type="entry name" value="rSAM_more_4Fe4S"/>
    <property type="match status" value="1"/>
</dbReference>
<dbReference type="AlphaFoldDB" id="A0AAU7M7Q9"/>
<organism evidence="1">
    <name type="scientific">Micromonospora sp. CCTCC AA 2012012</name>
    <dbReference type="NCBI Taxonomy" id="3111921"/>
    <lineage>
        <taxon>Bacteria</taxon>
        <taxon>Bacillati</taxon>
        <taxon>Actinomycetota</taxon>
        <taxon>Actinomycetes</taxon>
        <taxon>Micromonosporales</taxon>
        <taxon>Micromonosporaceae</taxon>
        <taxon>Micromonospora</taxon>
    </lineage>
</organism>
<protein>
    <submittedName>
        <fullName evidence="1">SPASM domain-containing protein</fullName>
    </submittedName>
</protein>
<dbReference type="InterPro" id="IPR023885">
    <property type="entry name" value="4Fe4S-binding_SPASM_dom"/>
</dbReference>
<evidence type="ECO:0000313" key="2">
    <source>
        <dbReference type="EMBL" id="XCH74040.1"/>
    </source>
</evidence>
<dbReference type="Gene3D" id="3.20.20.70">
    <property type="entry name" value="Aldolase class I"/>
    <property type="match status" value="1"/>
</dbReference>
<proteinExistence type="predicted"/>
<dbReference type="RefSeq" id="WP_350932992.1">
    <property type="nucleotide sequence ID" value="NZ_CP157762.1"/>
</dbReference>
<dbReference type="EMBL" id="CP157762">
    <property type="protein sequence ID" value="XBP93342.1"/>
    <property type="molecule type" value="Genomic_DNA"/>
</dbReference>
<reference evidence="1" key="1">
    <citation type="submission" date="2024-01" db="EMBL/GenBank/DDBJ databases">
        <title>The genome sequence of Micromonospora mangrovi CCTCC AA 2012012.</title>
        <authorList>
            <person name="Gao J."/>
        </authorList>
    </citation>
    <scope>NUCLEOTIDE SEQUENCE</scope>
    <source>
        <strain evidence="1">CCTCC AA 2012012</strain>
    </source>
</reference>
<gene>
    <name evidence="2" type="ORF">ABUL08_27860</name>
    <name evidence="1" type="ORF">VK199_27775</name>
</gene>
<dbReference type="InterPro" id="IPR013785">
    <property type="entry name" value="Aldolase_TIM"/>
</dbReference>
<dbReference type="SUPFAM" id="SSF102114">
    <property type="entry name" value="Radical SAM enzymes"/>
    <property type="match status" value="1"/>
</dbReference>
<evidence type="ECO:0000313" key="1">
    <source>
        <dbReference type="EMBL" id="XBP93342.1"/>
    </source>
</evidence>
<accession>A0AAU7M7Q9</accession>
<sequence length="168" mass="17317">MLAEAWEELFVAVEGGEFAGFAVLPVKKYLDNFLAGPGGNMCLRGDCGAARDLLSVSSDGTVEACDCIDPTGPLAGLGTVAGGLADARRSDVATTIRHRDLSASRCADCLWLGVCGGTCLAHAPSLNEVWDSGCAVALSAFDRISLSLVRGDGLLDWLRSLTAGCAHA</sequence>